<protein>
    <submittedName>
        <fullName evidence="1">Expansin-B3</fullName>
    </submittedName>
</protein>
<dbReference type="AlphaFoldDB" id="A0A834SPU4"/>
<reference evidence="1" key="1">
    <citation type="submission" date="2020-09" db="EMBL/GenBank/DDBJ databases">
        <title>Genome-Enabled Discovery of Anthraquinone Biosynthesis in Senna tora.</title>
        <authorList>
            <person name="Kang S.-H."/>
            <person name="Pandey R.P."/>
            <person name="Lee C.-M."/>
            <person name="Sim J.-S."/>
            <person name="Jeong J.-T."/>
            <person name="Choi B.-S."/>
            <person name="Jung M."/>
            <person name="Ginzburg D."/>
            <person name="Zhao K."/>
            <person name="Won S.Y."/>
            <person name="Oh T.-J."/>
            <person name="Yu Y."/>
            <person name="Kim N.-H."/>
            <person name="Lee O.R."/>
            <person name="Lee T.-H."/>
            <person name="Bashyal P."/>
            <person name="Kim T.-S."/>
            <person name="Lee W.-H."/>
            <person name="Kawkins C."/>
            <person name="Kim C.-K."/>
            <person name="Kim J.S."/>
            <person name="Ahn B.O."/>
            <person name="Rhee S.Y."/>
            <person name="Sohng J.K."/>
        </authorList>
    </citation>
    <scope>NUCLEOTIDE SEQUENCE</scope>
    <source>
        <tissue evidence="1">Leaf</tissue>
    </source>
</reference>
<proteinExistence type="predicted"/>
<comment type="caution">
    <text evidence="1">The sequence shown here is derived from an EMBL/GenBank/DDBJ whole genome shotgun (WGS) entry which is preliminary data.</text>
</comment>
<accession>A0A834SPU4</accession>
<name>A0A834SPU4_9FABA</name>
<dbReference type="Proteomes" id="UP000634136">
    <property type="component" value="Unassembled WGS sequence"/>
</dbReference>
<evidence type="ECO:0000313" key="2">
    <source>
        <dbReference type="Proteomes" id="UP000634136"/>
    </source>
</evidence>
<sequence length="88" mass="9061">MSALASPLTAPTSTSVAPLLAALLTPAKTLNSGTVVNSQSSTEEYEDGDIASMHIQEGTPCSQDTVLATSEHAVFAGRRWWQDVGGGA</sequence>
<gene>
    <name evidence="1" type="ORF">G2W53_039352</name>
</gene>
<evidence type="ECO:0000313" key="1">
    <source>
        <dbReference type="EMBL" id="KAF7807191.1"/>
    </source>
</evidence>
<organism evidence="1 2">
    <name type="scientific">Senna tora</name>
    <dbReference type="NCBI Taxonomy" id="362788"/>
    <lineage>
        <taxon>Eukaryota</taxon>
        <taxon>Viridiplantae</taxon>
        <taxon>Streptophyta</taxon>
        <taxon>Embryophyta</taxon>
        <taxon>Tracheophyta</taxon>
        <taxon>Spermatophyta</taxon>
        <taxon>Magnoliopsida</taxon>
        <taxon>eudicotyledons</taxon>
        <taxon>Gunneridae</taxon>
        <taxon>Pentapetalae</taxon>
        <taxon>rosids</taxon>
        <taxon>fabids</taxon>
        <taxon>Fabales</taxon>
        <taxon>Fabaceae</taxon>
        <taxon>Caesalpinioideae</taxon>
        <taxon>Cassia clade</taxon>
        <taxon>Senna</taxon>
    </lineage>
</organism>
<dbReference type="EMBL" id="JAAIUW010000012">
    <property type="protein sequence ID" value="KAF7807191.1"/>
    <property type="molecule type" value="Genomic_DNA"/>
</dbReference>
<keyword evidence="2" id="KW-1185">Reference proteome</keyword>